<protein>
    <submittedName>
        <fullName evidence="1">Uncharacterized protein</fullName>
    </submittedName>
</protein>
<gene>
    <name evidence="1" type="ORF">METZ01_LOCUS13431</name>
</gene>
<name>A0A381P262_9ZZZZ</name>
<proteinExistence type="predicted"/>
<reference evidence="1" key="1">
    <citation type="submission" date="2018-05" db="EMBL/GenBank/DDBJ databases">
        <authorList>
            <person name="Lanie J.A."/>
            <person name="Ng W.-L."/>
            <person name="Kazmierczak K.M."/>
            <person name="Andrzejewski T.M."/>
            <person name="Davidsen T.M."/>
            <person name="Wayne K.J."/>
            <person name="Tettelin H."/>
            <person name="Glass J.I."/>
            <person name="Rusch D."/>
            <person name="Podicherti R."/>
            <person name="Tsui H.-C.T."/>
            <person name="Winkler M.E."/>
        </authorList>
    </citation>
    <scope>NUCLEOTIDE SEQUENCE</scope>
</reference>
<dbReference type="AlphaFoldDB" id="A0A381P262"/>
<feature type="non-terminal residue" evidence="1">
    <location>
        <position position="1"/>
    </location>
</feature>
<evidence type="ECO:0000313" key="1">
    <source>
        <dbReference type="EMBL" id="SUZ60577.1"/>
    </source>
</evidence>
<organism evidence="1">
    <name type="scientific">marine metagenome</name>
    <dbReference type="NCBI Taxonomy" id="408172"/>
    <lineage>
        <taxon>unclassified sequences</taxon>
        <taxon>metagenomes</taxon>
        <taxon>ecological metagenomes</taxon>
    </lineage>
</organism>
<accession>A0A381P262</accession>
<sequence length="58" mass="6389">VEEAGVCDAQHERFTYLDPVVVDLPEQTPVPSVQVHFGNADQVIAGRKSVLRECLLGR</sequence>
<dbReference type="EMBL" id="UINC01000753">
    <property type="protein sequence ID" value="SUZ60577.1"/>
    <property type="molecule type" value="Genomic_DNA"/>
</dbReference>